<feature type="compositionally biased region" description="Basic and acidic residues" evidence="7">
    <location>
        <begin position="546"/>
        <end position="556"/>
    </location>
</feature>
<dbReference type="Pfam" id="PF00069">
    <property type="entry name" value="Pkinase"/>
    <property type="match status" value="1"/>
</dbReference>
<feature type="region of interest" description="Disordered" evidence="7">
    <location>
        <begin position="984"/>
        <end position="1004"/>
    </location>
</feature>
<dbReference type="EMBL" id="LSRX01000838">
    <property type="protein sequence ID" value="OLP87870.1"/>
    <property type="molecule type" value="Genomic_DNA"/>
</dbReference>
<dbReference type="SUPFAM" id="SSF56112">
    <property type="entry name" value="Protein kinase-like (PK-like)"/>
    <property type="match status" value="1"/>
</dbReference>
<evidence type="ECO:0000256" key="5">
    <source>
        <dbReference type="ARBA" id="ARBA00024334"/>
    </source>
</evidence>
<evidence type="ECO:0000256" key="2">
    <source>
        <dbReference type="ARBA" id="ARBA00022614"/>
    </source>
</evidence>
<evidence type="ECO:0000256" key="4">
    <source>
        <dbReference type="ARBA" id="ARBA00022837"/>
    </source>
</evidence>
<dbReference type="GO" id="GO:0005509">
    <property type="term" value="F:calcium ion binding"/>
    <property type="evidence" value="ECO:0007669"/>
    <property type="project" value="InterPro"/>
</dbReference>
<evidence type="ECO:0000256" key="3">
    <source>
        <dbReference type="ARBA" id="ARBA00022737"/>
    </source>
</evidence>
<dbReference type="InterPro" id="IPR011992">
    <property type="entry name" value="EF-hand-dom_pair"/>
</dbReference>
<dbReference type="InterPro" id="IPR027038">
    <property type="entry name" value="RanGap"/>
</dbReference>
<feature type="coiled-coil region" evidence="6">
    <location>
        <begin position="99"/>
        <end position="147"/>
    </location>
</feature>
<evidence type="ECO:0000259" key="8">
    <source>
        <dbReference type="PROSITE" id="PS50011"/>
    </source>
</evidence>
<dbReference type="PROSITE" id="PS00018">
    <property type="entry name" value="EF_HAND_1"/>
    <property type="match status" value="1"/>
</dbReference>
<dbReference type="Proteomes" id="UP000186817">
    <property type="component" value="Unassembled WGS sequence"/>
</dbReference>
<dbReference type="PROSITE" id="PS50011">
    <property type="entry name" value="PROTEIN_KINASE_DOM"/>
    <property type="match status" value="1"/>
</dbReference>
<dbReference type="SMART" id="SM00368">
    <property type="entry name" value="LRR_RI"/>
    <property type="match status" value="13"/>
</dbReference>
<keyword evidence="4" id="KW-0106">Calcium</keyword>
<dbReference type="Pfam" id="PF13516">
    <property type="entry name" value="LRR_6"/>
    <property type="match status" value="3"/>
</dbReference>
<keyword evidence="1" id="KW-0343">GTPase activation</keyword>
<dbReference type="PANTHER" id="PTHR24113">
    <property type="entry name" value="RAN GTPASE-ACTIVATING PROTEIN 1"/>
    <property type="match status" value="1"/>
</dbReference>
<protein>
    <submittedName>
        <fullName evidence="10">Protein NLRC3</fullName>
    </submittedName>
</protein>
<evidence type="ECO:0000313" key="11">
    <source>
        <dbReference type="Proteomes" id="UP000186817"/>
    </source>
</evidence>
<organism evidence="10 11">
    <name type="scientific">Symbiodinium microadriaticum</name>
    <name type="common">Dinoflagellate</name>
    <name type="synonym">Zooxanthella microadriatica</name>
    <dbReference type="NCBI Taxonomy" id="2951"/>
    <lineage>
        <taxon>Eukaryota</taxon>
        <taxon>Sar</taxon>
        <taxon>Alveolata</taxon>
        <taxon>Dinophyceae</taxon>
        <taxon>Suessiales</taxon>
        <taxon>Symbiodiniaceae</taxon>
        <taxon>Symbiodinium</taxon>
    </lineage>
</organism>
<dbReference type="SMART" id="SM00220">
    <property type="entry name" value="S_TKc"/>
    <property type="match status" value="1"/>
</dbReference>
<feature type="region of interest" description="Disordered" evidence="7">
    <location>
        <begin position="1"/>
        <end position="92"/>
    </location>
</feature>
<dbReference type="InterPro" id="IPR000719">
    <property type="entry name" value="Prot_kinase_dom"/>
</dbReference>
<evidence type="ECO:0000259" key="9">
    <source>
        <dbReference type="PROSITE" id="PS50222"/>
    </source>
</evidence>
<accession>A0A1Q9CY81</accession>
<feature type="compositionally biased region" description="Basic and acidic residues" evidence="7">
    <location>
        <begin position="33"/>
        <end position="43"/>
    </location>
</feature>
<proteinExistence type="inferred from homology"/>
<keyword evidence="11" id="KW-1185">Reference proteome</keyword>
<dbReference type="PANTHER" id="PTHR24113:SF12">
    <property type="entry name" value="RAN GTPASE-ACTIVATING PROTEIN 1"/>
    <property type="match status" value="1"/>
</dbReference>
<feature type="coiled-coil region" evidence="6">
    <location>
        <begin position="697"/>
        <end position="736"/>
    </location>
</feature>
<dbReference type="SUPFAM" id="SSF52047">
    <property type="entry name" value="RNI-like"/>
    <property type="match status" value="1"/>
</dbReference>
<keyword evidence="6" id="KW-0175">Coiled coil</keyword>
<feature type="domain" description="EF-hand" evidence="9">
    <location>
        <begin position="238"/>
        <end position="273"/>
    </location>
</feature>
<dbReference type="GO" id="GO:0005634">
    <property type="term" value="C:nucleus"/>
    <property type="evidence" value="ECO:0007669"/>
    <property type="project" value="TreeGrafter"/>
</dbReference>
<dbReference type="InterPro" id="IPR002048">
    <property type="entry name" value="EF_hand_dom"/>
</dbReference>
<evidence type="ECO:0000256" key="7">
    <source>
        <dbReference type="SAM" id="MobiDB-lite"/>
    </source>
</evidence>
<dbReference type="CDD" id="cd00051">
    <property type="entry name" value="EFh"/>
    <property type="match status" value="1"/>
</dbReference>
<comment type="similarity">
    <text evidence="5">Belongs to the protein kinase superfamily. Ser/Thr protein kinase family. CDPK subfamily.</text>
</comment>
<gene>
    <name evidence="10" type="primary">NLRC3</name>
    <name evidence="10" type="ORF">AK812_SmicGene30872</name>
</gene>
<dbReference type="InterPro" id="IPR018247">
    <property type="entry name" value="EF_Hand_1_Ca_BS"/>
</dbReference>
<comment type="caution">
    <text evidence="10">The sequence shown here is derived from an EMBL/GenBank/DDBJ whole genome shotgun (WGS) entry which is preliminary data.</text>
</comment>
<dbReference type="GO" id="GO:0004672">
    <property type="term" value="F:protein kinase activity"/>
    <property type="evidence" value="ECO:0007669"/>
    <property type="project" value="InterPro"/>
</dbReference>
<evidence type="ECO:0000256" key="6">
    <source>
        <dbReference type="SAM" id="Coils"/>
    </source>
</evidence>
<keyword evidence="2" id="KW-0433">Leucine-rich repeat</keyword>
<dbReference type="InterPro" id="IPR011009">
    <property type="entry name" value="Kinase-like_dom_sf"/>
</dbReference>
<feature type="region of interest" description="Disordered" evidence="7">
    <location>
        <begin position="1422"/>
        <end position="1444"/>
    </location>
</feature>
<dbReference type="InterPro" id="IPR032675">
    <property type="entry name" value="LRR_dom_sf"/>
</dbReference>
<feature type="compositionally biased region" description="Low complexity" evidence="7">
    <location>
        <begin position="71"/>
        <end position="82"/>
    </location>
</feature>
<evidence type="ECO:0000313" key="10">
    <source>
        <dbReference type="EMBL" id="OLP87870.1"/>
    </source>
</evidence>
<dbReference type="Gene3D" id="3.80.10.10">
    <property type="entry name" value="Ribonuclease Inhibitor"/>
    <property type="match status" value="5"/>
</dbReference>
<dbReference type="OMA" id="FEHVMVR"/>
<dbReference type="OrthoDB" id="120976at2759"/>
<dbReference type="SUPFAM" id="SSF47473">
    <property type="entry name" value="EF-hand"/>
    <property type="match status" value="2"/>
</dbReference>
<dbReference type="GO" id="GO:0005524">
    <property type="term" value="F:ATP binding"/>
    <property type="evidence" value="ECO:0007669"/>
    <property type="project" value="InterPro"/>
</dbReference>
<sequence>MYSLRDRDLTPLTEGAAASQAAKVEPWLAALSGKDERAPEAARSRPASMPAAHLYGKAKGRRDEVPPLATPTPRSSSSTSARQLGERDADKGTQHAGEFEQLKAQHAELRASYKELKSRFDKRGLEISRLHDRIRRLEKSAQTTVQEKKEPAERGSSILLCRQACCIPLIRLEKAGLNVEAVQDLDAKWAGYVFSVLTVQAKSSGMTLYEIFRKHTDAHGRIGESAFRNLIRQFIPTMSEERLTRLFYFADTDGSGMLNLLEFLRLFGFDMDGKMGEEYFEHVMVRIQKAVSKNGGFMNVLKLSDKYLNASCSRQRLLDAISPITPSLTRAEIYETTARFLIPTSGEVNVRDFSDAMELCASSAFVSEDWVHKLFKQVSTTIQKQHNLKAMLKSLGPNGTLGREDLRTFLRQFQPNLCDSHINRVFGFLSASCPTGSGSITVHHLLDTVCRPTLGPVVGAEQSRLPLEDTSRLTVQLAQLCGGLEQAFDHLNPCLLYQEFCTSLQSLGFSSAFDFEKIFSVLDVHRSGRVSKSLFLSVSERFVRPETERSETEEHGSPAPVSSSSTRKPLEADRVADELADRLQYLRESFQARKNVGKNPTVSAAVHEELLHELQRGVNRLLVLESELQYRQRQEERDEIHMRRGLVDQLRDLETAHARLMAKLKVQAETISGLSSAQKTATSATSDAWEAGYSQGIAEYQSQVDELQKELDIAKLEKLRLQTQMLEREQKEQSSKVKLSTGDIQLSADDSSSTALVITDGDDREDARTRDDAEGVLREALSWFAHGRKIDALLSQVRGISIAGRFIVKEVATVEADAITLACADAFKKREVTLKTPIVDCVKTRANFLRECCVYTALSDVAEVQAVIHFPGLTAGLAYCVMELLHGRLLSQHLQKIRAGAEEPFPAHEAADICDAMLHGIEACHVRGVTHLDLKPSVIWEVAQPAGVVVKILDFGLARLSNLALLPPDARQFCRPAGHEDGVSPRLHFDDMPEASQPPATAGTDSWQRLAPFASLTGVGSPWYMSPARWCGLAQKLQQPSSAQPVLHLCRIYSGGNVWLERENGQDVVGVSKACAGSSAVQGARCAAQFPEGLYFEVQIRKLWPTAMTAPGTELGTGLAVGFTPIPPSGVPALAARAKDWPGWVVGYDGRFFKNGEQVVPTLDAPQFALLEFRRRREAKLAAAGTDDVDWPAGPLGWSFAELLRDDVLGVLATSQSLVIYVNGRVVSIIVADGIGDHGPLYPLIEICGVTRELAFFSKPSGPGGEEELDERFRTKDRQVTTIESLAPRSLSHFSDVYAAAVIAMQLFQSDVQPEAAPPLVQLLLATQMWLEDGRPAIADHNGMLVALSTWAVAVSEQTSISGRRLPAEIEEVIHRVFESSGAATNAASQMIRTAEEFRSALNERTACNHVSQEFLRSHVSQHVAPTSRKRVPTKGMQESGVDLSDEAEGMRWDLTPWTLSSSHIRRVLVVLQSPDSLHIRSVSIGRLEANVPDELQLRFAECFEGPTSSCREAREGSSSCHRALPRLLFREDPLPTDMCPVSMKQLLEANATGLLLRFVRHFDLQADLEETGDSDFSGPAAAKVIGTALRGNGALEVLNARNQHFGDTGVQHISKALTQGCRLCRLDLAQNRITPSGAQLLAQALMSSDCTVQHLELCGNEFGCTGTAYMADMLQGNATLIFLGLQRNAIGSSGAVSLGSALAKNYSLQELDLGRNCVGVSGSAALAAATRSNSSLQSLNLQDNQLEVMAGTKLAEELSAGLQRDLDGLLDAYLSKATMPRRSVKQRDGPAGSRLVTLNLRHNALGSLGGAAILAALQFTRTELSELNLAWNGLGMETAAALAGLLGNNSMCRLTKLDLRDNRGLGIGAELPKALGGLVSQMASASPDDEGSKTPRSAGRRSLKRDEPDRISEVQLSAQHLRSLNLANTGLDSEGALLLAPALASFSKLEELYLYNNIHLGCAPRTAEQTLASQDEWQDRSLKKKPPLVSASDGICHLTRCLPPCLLKLALGSCSLGAGLTADLLQVLTSHSTLQDLGLSDNDLGNDDAGGEGRLRGNICRFLQCSPCLVRLDLALNGLGDECALSIMSVMQEDKLVKVNFSANNLSQSFKMLLEGVSAVQVAAADVDAPLSKVAEELAQILQASPSMGKYFQAG</sequence>
<dbReference type="GO" id="GO:0006913">
    <property type="term" value="P:nucleocytoplasmic transport"/>
    <property type="evidence" value="ECO:0007669"/>
    <property type="project" value="TreeGrafter"/>
</dbReference>
<dbReference type="GO" id="GO:0005096">
    <property type="term" value="F:GTPase activator activity"/>
    <property type="evidence" value="ECO:0007669"/>
    <property type="project" value="UniProtKB-KW"/>
</dbReference>
<feature type="region of interest" description="Disordered" evidence="7">
    <location>
        <begin position="546"/>
        <end position="570"/>
    </location>
</feature>
<keyword evidence="3" id="KW-0677">Repeat</keyword>
<dbReference type="InterPro" id="IPR001611">
    <property type="entry name" value="Leu-rich_rpt"/>
</dbReference>
<dbReference type="Gene3D" id="1.10.510.10">
    <property type="entry name" value="Transferase(Phosphotransferase) domain 1"/>
    <property type="match status" value="1"/>
</dbReference>
<feature type="region of interest" description="Disordered" evidence="7">
    <location>
        <begin position="1882"/>
        <end position="1910"/>
    </location>
</feature>
<evidence type="ECO:0000256" key="1">
    <source>
        <dbReference type="ARBA" id="ARBA00022468"/>
    </source>
</evidence>
<dbReference type="GO" id="GO:0048471">
    <property type="term" value="C:perinuclear region of cytoplasm"/>
    <property type="evidence" value="ECO:0007669"/>
    <property type="project" value="TreeGrafter"/>
</dbReference>
<dbReference type="GO" id="GO:0031267">
    <property type="term" value="F:small GTPase binding"/>
    <property type="evidence" value="ECO:0007669"/>
    <property type="project" value="TreeGrafter"/>
</dbReference>
<dbReference type="Gene3D" id="1.10.238.10">
    <property type="entry name" value="EF-hand"/>
    <property type="match status" value="1"/>
</dbReference>
<name>A0A1Q9CY81_SYMMI</name>
<reference evidence="10 11" key="1">
    <citation type="submission" date="2016-02" db="EMBL/GenBank/DDBJ databases">
        <title>Genome analysis of coral dinoflagellate symbionts highlights evolutionary adaptations to a symbiotic lifestyle.</title>
        <authorList>
            <person name="Aranda M."/>
            <person name="Li Y."/>
            <person name="Liew Y.J."/>
            <person name="Baumgarten S."/>
            <person name="Simakov O."/>
            <person name="Wilson M."/>
            <person name="Piel J."/>
            <person name="Ashoor H."/>
            <person name="Bougouffa S."/>
            <person name="Bajic V.B."/>
            <person name="Ryu T."/>
            <person name="Ravasi T."/>
            <person name="Bayer T."/>
            <person name="Micklem G."/>
            <person name="Kim H."/>
            <person name="Bhak J."/>
            <person name="Lajeunesse T.C."/>
            <person name="Voolstra C.R."/>
        </authorList>
    </citation>
    <scope>NUCLEOTIDE SEQUENCE [LARGE SCALE GENOMIC DNA]</scope>
    <source>
        <strain evidence="10 11">CCMP2467</strain>
    </source>
</reference>
<dbReference type="PROSITE" id="PS50222">
    <property type="entry name" value="EF_HAND_2"/>
    <property type="match status" value="1"/>
</dbReference>
<dbReference type="GO" id="GO:0005829">
    <property type="term" value="C:cytosol"/>
    <property type="evidence" value="ECO:0007669"/>
    <property type="project" value="TreeGrafter"/>
</dbReference>
<feature type="domain" description="Protein kinase" evidence="8">
    <location>
        <begin position="797"/>
        <end position="1145"/>
    </location>
</feature>